<dbReference type="Proteomes" id="UP000198680">
    <property type="component" value="Unassembled WGS sequence"/>
</dbReference>
<evidence type="ECO:0000313" key="3">
    <source>
        <dbReference type="Proteomes" id="UP000198680"/>
    </source>
</evidence>
<reference evidence="3" key="1">
    <citation type="submission" date="2016-10" db="EMBL/GenBank/DDBJ databases">
        <authorList>
            <person name="Varghese N."/>
            <person name="Submissions S."/>
        </authorList>
    </citation>
    <scope>NUCLEOTIDE SEQUENCE [LARGE SCALE GENOMIC DNA]</scope>
    <source>
        <strain evidence="3">DSM 45419</strain>
    </source>
</reference>
<accession>A0A1G9XFC0</accession>
<name>A0A1G9XFC0_9ACTN</name>
<dbReference type="AlphaFoldDB" id="A0A1G9XFC0"/>
<feature type="region of interest" description="Disordered" evidence="1">
    <location>
        <begin position="37"/>
        <end position="86"/>
    </location>
</feature>
<proteinExistence type="predicted"/>
<evidence type="ECO:0000256" key="1">
    <source>
        <dbReference type="SAM" id="MobiDB-lite"/>
    </source>
</evidence>
<dbReference type="STRING" id="1137991.SAMN05660642_03687"/>
<organism evidence="2 3">
    <name type="scientific">Geodermatophilus siccatus</name>
    <dbReference type="NCBI Taxonomy" id="1137991"/>
    <lineage>
        <taxon>Bacteria</taxon>
        <taxon>Bacillati</taxon>
        <taxon>Actinomycetota</taxon>
        <taxon>Actinomycetes</taxon>
        <taxon>Geodermatophilales</taxon>
        <taxon>Geodermatophilaceae</taxon>
        <taxon>Geodermatophilus</taxon>
    </lineage>
</organism>
<feature type="compositionally biased region" description="Low complexity" evidence="1">
    <location>
        <begin position="52"/>
        <end position="64"/>
    </location>
</feature>
<keyword evidence="3" id="KW-1185">Reference proteome</keyword>
<dbReference type="PROSITE" id="PS51257">
    <property type="entry name" value="PROKAR_LIPOPROTEIN"/>
    <property type="match status" value="1"/>
</dbReference>
<feature type="compositionally biased region" description="Acidic residues" evidence="1">
    <location>
        <begin position="65"/>
        <end position="86"/>
    </location>
</feature>
<dbReference type="EMBL" id="FNHE01000010">
    <property type="protein sequence ID" value="SDM95428.1"/>
    <property type="molecule type" value="Genomic_DNA"/>
</dbReference>
<protein>
    <submittedName>
        <fullName evidence="2">Uncharacterized protein</fullName>
    </submittedName>
</protein>
<sequence length="86" mass="8718">MWRARFAAGAAGHAGVMDLKRPLVVLAAVAALAGCSAATETGGNTDTDRGTTECGAAEAGASEQEACDDTEQDNEQQTDQEDDGTS</sequence>
<evidence type="ECO:0000313" key="2">
    <source>
        <dbReference type="EMBL" id="SDM95428.1"/>
    </source>
</evidence>
<gene>
    <name evidence="2" type="ORF">SAMN05660642_03687</name>
</gene>